<keyword evidence="1" id="KW-0175">Coiled coil</keyword>
<accession>A0A1M6BJ03</accession>
<feature type="compositionally biased region" description="Basic and acidic residues" evidence="2">
    <location>
        <begin position="654"/>
        <end position="670"/>
    </location>
</feature>
<feature type="compositionally biased region" description="Low complexity" evidence="2">
    <location>
        <begin position="756"/>
        <end position="779"/>
    </location>
</feature>
<protein>
    <submittedName>
        <fullName evidence="4">Uncharacterized protein</fullName>
    </submittedName>
</protein>
<evidence type="ECO:0000256" key="3">
    <source>
        <dbReference type="SAM" id="Phobius"/>
    </source>
</evidence>
<feature type="compositionally biased region" description="Gly residues" evidence="2">
    <location>
        <begin position="952"/>
        <end position="965"/>
    </location>
</feature>
<proteinExistence type="predicted"/>
<keyword evidence="3" id="KW-1133">Transmembrane helix</keyword>
<feature type="compositionally biased region" description="Gly residues" evidence="2">
    <location>
        <begin position="982"/>
        <end position="1007"/>
    </location>
</feature>
<feature type="region of interest" description="Disordered" evidence="2">
    <location>
        <begin position="552"/>
        <end position="573"/>
    </location>
</feature>
<keyword evidence="5" id="KW-1185">Reference proteome</keyword>
<dbReference type="Proteomes" id="UP000184543">
    <property type="component" value="Unassembled WGS sequence"/>
</dbReference>
<feature type="transmembrane region" description="Helical" evidence="3">
    <location>
        <begin position="56"/>
        <end position="82"/>
    </location>
</feature>
<feature type="region of interest" description="Disordered" evidence="2">
    <location>
        <begin position="935"/>
        <end position="1010"/>
    </location>
</feature>
<dbReference type="RefSeq" id="WP_072987808.1">
    <property type="nucleotide sequence ID" value="NZ_FQYU01000001.1"/>
</dbReference>
<evidence type="ECO:0000256" key="1">
    <source>
        <dbReference type="SAM" id="Coils"/>
    </source>
</evidence>
<gene>
    <name evidence="4" type="ORF">SAMN04488513_101441</name>
</gene>
<evidence type="ECO:0000313" key="4">
    <source>
        <dbReference type="EMBL" id="SHI48760.1"/>
    </source>
</evidence>
<keyword evidence="3" id="KW-0812">Transmembrane</keyword>
<feature type="compositionally biased region" description="Low complexity" evidence="2">
    <location>
        <begin position="941"/>
        <end position="951"/>
    </location>
</feature>
<feature type="coiled-coil region" evidence="1">
    <location>
        <begin position="503"/>
        <end position="536"/>
    </location>
</feature>
<feature type="transmembrane region" description="Helical" evidence="3">
    <location>
        <begin position="155"/>
        <end position="176"/>
    </location>
</feature>
<feature type="region of interest" description="Disordered" evidence="2">
    <location>
        <begin position="654"/>
        <end position="783"/>
    </location>
</feature>
<reference evidence="5" key="1">
    <citation type="submission" date="2016-11" db="EMBL/GenBank/DDBJ databases">
        <authorList>
            <person name="Varghese N."/>
            <person name="Submissions S."/>
        </authorList>
    </citation>
    <scope>NUCLEOTIDE SEQUENCE [LARGE SCALE GENOMIC DNA]</scope>
    <source>
        <strain evidence="5">DSM 19858</strain>
    </source>
</reference>
<evidence type="ECO:0000256" key="2">
    <source>
        <dbReference type="SAM" id="MobiDB-lite"/>
    </source>
</evidence>
<organism evidence="4 5">
    <name type="scientific">Pseudozobellia thermophila</name>
    <dbReference type="NCBI Taxonomy" id="192903"/>
    <lineage>
        <taxon>Bacteria</taxon>
        <taxon>Pseudomonadati</taxon>
        <taxon>Bacteroidota</taxon>
        <taxon>Flavobacteriia</taxon>
        <taxon>Flavobacteriales</taxon>
        <taxon>Flavobacteriaceae</taxon>
        <taxon>Pseudozobellia</taxon>
    </lineage>
</organism>
<keyword evidence="3" id="KW-0472">Membrane</keyword>
<dbReference type="STRING" id="192903.SAMN04488513_101441"/>
<name>A0A1M6BJ03_9FLAO</name>
<dbReference type="EMBL" id="FQYU01000001">
    <property type="protein sequence ID" value="SHI48760.1"/>
    <property type="molecule type" value="Genomic_DNA"/>
</dbReference>
<feature type="coiled-coil region" evidence="1">
    <location>
        <begin position="1020"/>
        <end position="1047"/>
    </location>
</feature>
<dbReference type="AlphaFoldDB" id="A0A1M6BJ03"/>
<sequence>MDNYQNILEKLDHFTRKYHTKILIKGVLMFLALGCLFFFAILAVEYFLWLQPTGRLVLLLLFVAVLAYLLIMYIINPLFYLFKIKMGISEKEASRLIGKHFPEVGDKLYNLLELAENREDSELVLASIEQRSSQLGPVPFKRAVDYRENLKYTKYLIFPLLIFLAIWFSGNLSSFFGSADRVVHYKMAYEPPAPFHFQLLSEDLEVLDNETFTIAVTTLGDVQPGEAYIGLGGKELMMQRKNDRYEYTLSAPLQSQDFYFTANGVRSRAYTLKVIQTPVIHDFKLVLDYPAYIGKQSETIEGTGNASFPEGTVVSWHIEGVHTDKVRLMTKDTIRSFKQNEGTFQLSQRVFSNMDYELATSNKYVEDYEKLAYRFEVIRDEYPTIGVNEVRDSLNPNVAYYEGQATDDYRLKGIKLVCYDESDPEKVQTIGLAQPETNFHQFYYTFPSGLQLEEGRRYSYYFSAVDNDAIHGGKEVKSQVYSMTLLNGDQLRNEDLRLQQSLIQNLDRSLDTFKEQKEALNQINESQREKKELNFNDQSEVKDFLQRQRQQESQMEKFSKQLSENLGKDDRDDPMKKLLQERLERQEIEARKNQKLLEELNKVADKINKNELTQRLEQLAKKQQNSERNLEQLLELTKRYYVSEKAGQLAKDLQEEAEKQKGLSELKPGEEFSPEEQEQLNKNFDAIAKELEELKKDNSNLKKPMDLELSKEDEEAVRKDQEDALKEVKKLQDGQEAPNSPEAGEAAAKASKKQKSAAQKMQEMSESLSQSAASSGGESSDTEDAEMLRQVLDNLVTFSFKQEGLYERLDGTDSDNAQFSNTIKEQQNLRELFEHVDDSIFALSLRRAELSEFVNEQITEVYYNIDKSLESIAENQIYQGASYQKYVLNASNSLAAFLARVLDNMQQSMMSGQGQGQGEGEGFQLPDIIKSQGELKEKMEGMGQSGKEGQSQGQGGKGQQKGQGEQGEENGGSPSDKEGNEPGKGSGQKGNGADGSDGNGEKGGQGGLSESELSEIYEIYKEQQMLRQKLEQQLQDMMNEGDKKLGEKLVKQMEDFERDLLENGITQRGLDKVNRIQHELMKLENATLKQGKKSERESNTNTSSFVNPIITKPSVLENYRKEVEILNRQALPLRQNYQNKVKEYFKGDD</sequence>
<feature type="transmembrane region" description="Helical" evidence="3">
    <location>
        <begin position="26"/>
        <end position="50"/>
    </location>
</feature>
<dbReference type="OrthoDB" id="9812498at2"/>
<evidence type="ECO:0000313" key="5">
    <source>
        <dbReference type="Proteomes" id="UP000184543"/>
    </source>
</evidence>
<feature type="coiled-coil region" evidence="1">
    <location>
        <begin position="576"/>
        <end position="636"/>
    </location>
</feature>
<feature type="compositionally biased region" description="Basic and acidic residues" evidence="2">
    <location>
        <begin position="687"/>
        <end position="733"/>
    </location>
</feature>